<evidence type="ECO:0000313" key="1">
    <source>
        <dbReference type="EMBL" id="CAF1050373.1"/>
    </source>
</evidence>
<dbReference type="Proteomes" id="UP000681722">
    <property type="component" value="Unassembled WGS sequence"/>
</dbReference>
<name>A0A814KEQ5_9BILA</name>
<protein>
    <submittedName>
        <fullName evidence="1">Uncharacterized protein</fullName>
    </submittedName>
</protein>
<evidence type="ECO:0000313" key="2">
    <source>
        <dbReference type="EMBL" id="CAF3819999.1"/>
    </source>
</evidence>
<comment type="caution">
    <text evidence="1">The sequence shown here is derived from an EMBL/GenBank/DDBJ whole genome shotgun (WGS) entry which is preliminary data.</text>
</comment>
<dbReference type="EMBL" id="CAJNOQ010004235">
    <property type="protein sequence ID" value="CAF1050373.1"/>
    <property type="molecule type" value="Genomic_DNA"/>
</dbReference>
<evidence type="ECO:0000313" key="3">
    <source>
        <dbReference type="Proteomes" id="UP000663829"/>
    </source>
</evidence>
<keyword evidence="3" id="KW-1185">Reference proteome</keyword>
<gene>
    <name evidence="1" type="ORF">GPM918_LOCUS16251</name>
    <name evidence="2" type="ORF">SRO942_LOCUS16251</name>
</gene>
<reference evidence="1" key="1">
    <citation type="submission" date="2021-02" db="EMBL/GenBank/DDBJ databases">
        <authorList>
            <person name="Nowell W R."/>
        </authorList>
    </citation>
    <scope>NUCLEOTIDE SEQUENCE</scope>
</reference>
<dbReference type="AlphaFoldDB" id="A0A814KEQ5"/>
<sequence>MSQEHLRIPPDILATWDKSGQSMLKAAGTVLDDLNENEDCSNHKDLNLMQQNDENDTDEYYRFISAPCYLPEWRT</sequence>
<organism evidence="1 3">
    <name type="scientific">Didymodactylos carnosus</name>
    <dbReference type="NCBI Taxonomy" id="1234261"/>
    <lineage>
        <taxon>Eukaryota</taxon>
        <taxon>Metazoa</taxon>
        <taxon>Spiralia</taxon>
        <taxon>Gnathifera</taxon>
        <taxon>Rotifera</taxon>
        <taxon>Eurotatoria</taxon>
        <taxon>Bdelloidea</taxon>
        <taxon>Philodinida</taxon>
        <taxon>Philodinidae</taxon>
        <taxon>Didymodactylos</taxon>
    </lineage>
</organism>
<dbReference type="EMBL" id="CAJOBC010004235">
    <property type="protein sequence ID" value="CAF3819999.1"/>
    <property type="molecule type" value="Genomic_DNA"/>
</dbReference>
<proteinExistence type="predicted"/>
<accession>A0A814KEQ5</accession>
<dbReference type="Proteomes" id="UP000663829">
    <property type="component" value="Unassembled WGS sequence"/>
</dbReference>